<protein>
    <submittedName>
        <fullName evidence="2">Uncharacterized protein</fullName>
    </submittedName>
</protein>
<sequence>MYIPAPMGKQGFVLREASPKEVLEHCLCLAREVAPPTPKGKRAAPGATTTPARRSPDGERVI</sequence>
<evidence type="ECO:0000313" key="2">
    <source>
        <dbReference type="EMBL" id="BCP67491.1"/>
    </source>
</evidence>
<organism evidence="2 3">
    <name type="scientific">Thermus thermophilus</name>
    <dbReference type="NCBI Taxonomy" id="274"/>
    <lineage>
        <taxon>Bacteria</taxon>
        <taxon>Thermotogati</taxon>
        <taxon>Deinococcota</taxon>
        <taxon>Deinococci</taxon>
        <taxon>Thermales</taxon>
        <taxon>Thermaceae</taxon>
        <taxon>Thermus</taxon>
    </lineage>
</organism>
<accession>A0A7R7YKG6</accession>
<feature type="compositionally biased region" description="Low complexity" evidence="1">
    <location>
        <begin position="43"/>
        <end position="53"/>
    </location>
</feature>
<gene>
    <name evidence="2" type="ORF">TthHB5018_c24250</name>
</gene>
<keyword evidence="2" id="KW-0614">Plasmid</keyword>
<dbReference type="EMBL" id="AP024272">
    <property type="protein sequence ID" value="BCP67491.1"/>
    <property type="molecule type" value="Genomic_DNA"/>
</dbReference>
<feature type="region of interest" description="Disordered" evidence="1">
    <location>
        <begin position="34"/>
        <end position="62"/>
    </location>
</feature>
<name>A0A7R7YKG6_THETH</name>
<evidence type="ECO:0000256" key="1">
    <source>
        <dbReference type="SAM" id="MobiDB-lite"/>
    </source>
</evidence>
<dbReference type="Proteomes" id="UP000596099">
    <property type="component" value="Plasmid pHB5018c"/>
</dbReference>
<dbReference type="AlphaFoldDB" id="A0A7R7YKG6"/>
<proteinExistence type="predicted"/>
<evidence type="ECO:0000313" key="3">
    <source>
        <dbReference type="Proteomes" id="UP000596099"/>
    </source>
</evidence>
<geneLocation type="plasmid" evidence="2 3">
    <name>pHB5018c</name>
</geneLocation>
<reference evidence="3" key="1">
    <citation type="submission" date="2021-01" db="EMBL/GenBank/DDBJ databases">
        <title>Complete Genome Sequence of Thermus thermophilus Strain HB5018, Isolated from Mine Onsen Hot Spring.</title>
        <authorList>
            <person name="Miyazaki K."/>
            <person name="Moriya T."/>
            <person name="Nemoto N."/>
            <person name="Oshima T."/>
            <person name="Yura K."/>
            <person name="Bessho Y."/>
        </authorList>
    </citation>
    <scope>NUCLEOTIDE SEQUENCE [LARGE SCALE GENOMIC DNA]</scope>
    <source>
        <strain evidence="3">HB5018</strain>
        <plasmid evidence="3">pHB5018c</plasmid>
    </source>
</reference>